<evidence type="ECO:0000313" key="3">
    <source>
        <dbReference type="Proteomes" id="UP000028981"/>
    </source>
</evidence>
<keyword evidence="3" id="KW-1185">Reference proteome</keyword>
<sequence length="133" mass="14860">MQNDVCHATQLRKAYRKAASRYDDLLSPLGINIGQFSLLRNIRRMAPVSLTDLGTRVELDRSTVGRNSKVLERMGLIATVPGKDKREAMLTITEKGHDILDAGAPLWDQAQREFETRLGPQNMKVLADLLSSL</sequence>
<dbReference type="EMBL" id="JQGC01000030">
    <property type="protein sequence ID" value="KFL29225.1"/>
    <property type="molecule type" value="Genomic_DNA"/>
</dbReference>
<feature type="domain" description="HTH marR-type" evidence="1">
    <location>
        <begin position="8"/>
        <end position="133"/>
    </location>
</feature>
<dbReference type="STRING" id="46914.JP75_22915"/>
<evidence type="ECO:0000313" key="2">
    <source>
        <dbReference type="EMBL" id="KFL29225.1"/>
    </source>
</evidence>
<dbReference type="PANTHER" id="PTHR33164:SF105">
    <property type="entry name" value="TRANSCRIPTIONAL REPRESSOR PROTEIN-RELATED"/>
    <property type="match status" value="1"/>
</dbReference>
<dbReference type="SMART" id="SM00347">
    <property type="entry name" value="HTH_MARR"/>
    <property type="match status" value="1"/>
</dbReference>
<dbReference type="RefSeq" id="WP_035086994.1">
    <property type="nucleotide sequence ID" value="NZ_JQGC01000030.1"/>
</dbReference>
<dbReference type="AlphaFoldDB" id="A0A087LX72"/>
<name>A0A087LX72_9HYPH</name>
<evidence type="ECO:0000259" key="1">
    <source>
        <dbReference type="PROSITE" id="PS50995"/>
    </source>
</evidence>
<dbReference type="GO" id="GO:0006950">
    <property type="term" value="P:response to stress"/>
    <property type="evidence" value="ECO:0007669"/>
    <property type="project" value="TreeGrafter"/>
</dbReference>
<dbReference type="Pfam" id="PF01047">
    <property type="entry name" value="MarR"/>
    <property type="match status" value="1"/>
</dbReference>
<dbReference type="InterPro" id="IPR039422">
    <property type="entry name" value="MarR/SlyA-like"/>
</dbReference>
<dbReference type="InterPro" id="IPR036388">
    <property type="entry name" value="WH-like_DNA-bd_sf"/>
</dbReference>
<dbReference type="SUPFAM" id="SSF46785">
    <property type="entry name" value="Winged helix' DNA-binding domain"/>
    <property type="match status" value="1"/>
</dbReference>
<dbReference type="PROSITE" id="PS50995">
    <property type="entry name" value="HTH_MARR_2"/>
    <property type="match status" value="1"/>
</dbReference>
<comment type="caution">
    <text evidence="2">The sequence shown here is derived from an EMBL/GenBank/DDBJ whole genome shotgun (WGS) entry which is preliminary data.</text>
</comment>
<proteinExistence type="predicted"/>
<accession>A0A087LX72</accession>
<dbReference type="GO" id="GO:0003700">
    <property type="term" value="F:DNA-binding transcription factor activity"/>
    <property type="evidence" value="ECO:0007669"/>
    <property type="project" value="InterPro"/>
</dbReference>
<dbReference type="InterPro" id="IPR000835">
    <property type="entry name" value="HTH_MarR-typ"/>
</dbReference>
<dbReference type="PANTHER" id="PTHR33164">
    <property type="entry name" value="TRANSCRIPTIONAL REGULATOR, MARR FAMILY"/>
    <property type="match status" value="1"/>
</dbReference>
<dbReference type="OrthoDB" id="2287011at2"/>
<dbReference type="Gene3D" id="1.10.10.10">
    <property type="entry name" value="Winged helix-like DNA-binding domain superfamily/Winged helix DNA-binding domain"/>
    <property type="match status" value="1"/>
</dbReference>
<reference evidence="2 3" key="1">
    <citation type="submission" date="2014-08" db="EMBL/GenBank/DDBJ databases">
        <authorList>
            <person name="Hassan Y.I."/>
            <person name="Lepp D."/>
            <person name="Zhou T."/>
        </authorList>
    </citation>
    <scope>NUCLEOTIDE SEQUENCE [LARGE SCALE GENOMIC DNA]</scope>
    <source>
        <strain evidence="2 3">IFO13584</strain>
    </source>
</reference>
<protein>
    <submittedName>
        <fullName evidence="2">MarR family transcriptional regulator</fullName>
    </submittedName>
</protein>
<gene>
    <name evidence="2" type="ORF">JP75_22915</name>
</gene>
<dbReference type="Proteomes" id="UP000028981">
    <property type="component" value="Unassembled WGS sequence"/>
</dbReference>
<dbReference type="InterPro" id="IPR036390">
    <property type="entry name" value="WH_DNA-bd_sf"/>
</dbReference>
<organism evidence="2 3">
    <name type="scientific">Devosia riboflavina</name>
    <dbReference type="NCBI Taxonomy" id="46914"/>
    <lineage>
        <taxon>Bacteria</taxon>
        <taxon>Pseudomonadati</taxon>
        <taxon>Pseudomonadota</taxon>
        <taxon>Alphaproteobacteria</taxon>
        <taxon>Hyphomicrobiales</taxon>
        <taxon>Devosiaceae</taxon>
        <taxon>Devosia</taxon>
    </lineage>
</organism>